<dbReference type="NCBIfam" id="NF007997">
    <property type="entry name" value="PRK10722.1"/>
    <property type="match status" value="1"/>
</dbReference>
<gene>
    <name evidence="2" type="ORF">ENKO_11710</name>
</gene>
<accession>A0AA86IU57</accession>
<evidence type="ECO:0000313" key="2">
    <source>
        <dbReference type="EMBL" id="BCU54577.1"/>
    </source>
</evidence>
<organism evidence="2 3">
    <name type="scientific">Enterobacter kobei</name>
    <dbReference type="NCBI Taxonomy" id="208224"/>
    <lineage>
        <taxon>Bacteria</taxon>
        <taxon>Pseudomonadati</taxon>
        <taxon>Pseudomonadota</taxon>
        <taxon>Gammaproteobacteria</taxon>
        <taxon>Enterobacterales</taxon>
        <taxon>Enterobacteriaceae</taxon>
        <taxon>Enterobacter</taxon>
        <taxon>Enterobacter cloacae complex</taxon>
    </lineage>
</organism>
<dbReference type="RefSeq" id="WP_088219438.1">
    <property type="nucleotide sequence ID" value="NZ_AP024590.1"/>
</dbReference>
<sequence>MNLRLVSMSHIFNRVLNAVSLSGLLRAGLPCLLLTGCIAHVPKSAVNEKQEEKLPQHQLADFLSTDCNDIWSLHGKSVETNPLYWLRGMDCAERLAPATARAEARSWPDDTWQDTFKRGILLASAKISPVERRTFVTRLDTLSPQLPAQVRPLYQVWREGQALQLQLSEERYRYSKLQQSADGELDTLRQQQQYLREQLETTSRKLENLTDIERRLSTRKPAGNDLPSTNPDVKNEDASHDKP</sequence>
<dbReference type="Pfam" id="PF13942">
    <property type="entry name" value="Lipoprotein_20"/>
    <property type="match status" value="1"/>
</dbReference>
<reference evidence="2" key="1">
    <citation type="submission" date="2021-04" db="EMBL/GenBank/DDBJ databases">
        <title>Difference and commonality of drug resistance evolution in various bacteria. and drug sensitivity profiles.</title>
        <authorList>
            <person name="Maeda T."/>
            <person name="Shibai A."/>
            <person name="Kawada K."/>
            <person name="Kotani H."/>
            <person name="Tarusawa Y."/>
            <person name="Tanabe K."/>
            <person name="Furusawa C."/>
        </authorList>
    </citation>
    <scope>NUCLEOTIDE SEQUENCE</scope>
    <source>
        <strain evidence="2">JCM 8580</strain>
    </source>
</reference>
<feature type="compositionally biased region" description="Basic and acidic residues" evidence="1">
    <location>
        <begin position="233"/>
        <end position="243"/>
    </location>
</feature>
<evidence type="ECO:0000256" key="1">
    <source>
        <dbReference type="SAM" id="MobiDB-lite"/>
    </source>
</evidence>
<dbReference type="EMBL" id="AP024590">
    <property type="protein sequence ID" value="BCU54577.1"/>
    <property type="molecule type" value="Genomic_DNA"/>
</dbReference>
<dbReference type="AlphaFoldDB" id="A0AA86IU57"/>
<name>A0AA86IU57_9ENTR</name>
<evidence type="ECO:0000313" key="3">
    <source>
        <dbReference type="Proteomes" id="UP000682928"/>
    </source>
</evidence>
<feature type="region of interest" description="Disordered" evidence="1">
    <location>
        <begin position="210"/>
        <end position="243"/>
    </location>
</feature>
<proteinExistence type="predicted"/>
<dbReference type="Proteomes" id="UP000682928">
    <property type="component" value="Chromosome"/>
</dbReference>
<dbReference type="InterPro" id="IPR025262">
    <property type="entry name" value="QseG"/>
</dbReference>
<protein>
    <submittedName>
        <fullName evidence="2">Membrane protein</fullName>
    </submittedName>
</protein>